<reference evidence="1" key="2">
    <citation type="submission" date="2021-02" db="EMBL/GenBank/DDBJ databases">
        <authorList>
            <person name="Kimball J.A."/>
            <person name="Haas M.W."/>
            <person name="Macchietto M."/>
            <person name="Kono T."/>
            <person name="Duquette J."/>
            <person name="Shao M."/>
        </authorList>
    </citation>
    <scope>NUCLEOTIDE SEQUENCE</scope>
    <source>
        <tissue evidence="1">Fresh leaf tissue</tissue>
    </source>
</reference>
<dbReference type="AlphaFoldDB" id="A0A8J5T4I3"/>
<gene>
    <name evidence="1" type="ORF">GUJ93_ZPchr0006g45166</name>
</gene>
<name>A0A8J5T4I3_ZIZPA</name>
<protein>
    <submittedName>
        <fullName evidence="1">Uncharacterized protein</fullName>
    </submittedName>
</protein>
<organism evidence="1 2">
    <name type="scientific">Zizania palustris</name>
    <name type="common">Northern wild rice</name>
    <dbReference type="NCBI Taxonomy" id="103762"/>
    <lineage>
        <taxon>Eukaryota</taxon>
        <taxon>Viridiplantae</taxon>
        <taxon>Streptophyta</taxon>
        <taxon>Embryophyta</taxon>
        <taxon>Tracheophyta</taxon>
        <taxon>Spermatophyta</taxon>
        <taxon>Magnoliopsida</taxon>
        <taxon>Liliopsida</taxon>
        <taxon>Poales</taxon>
        <taxon>Poaceae</taxon>
        <taxon>BOP clade</taxon>
        <taxon>Oryzoideae</taxon>
        <taxon>Oryzeae</taxon>
        <taxon>Zizaniinae</taxon>
        <taxon>Zizania</taxon>
    </lineage>
</organism>
<evidence type="ECO:0000313" key="2">
    <source>
        <dbReference type="Proteomes" id="UP000729402"/>
    </source>
</evidence>
<dbReference type="EMBL" id="JAAALK010000283">
    <property type="protein sequence ID" value="KAG8073568.1"/>
    <property type="molecule type" value="Genomic_DNA"/>
</dbReference>
<accession>A0A8J5T4I3</accession>
<sequence>MSTHGARKRRLASAETSSILPKATAPLSAAAWSSGRSRHVRRIAALRFRRLHGYTDAVVSASTYLSPQGPGRRQEAA</sequence>
<comment type="caution">
    <text evidence="1">The sequence shown here is derived from an EMBL/GenBank/DDBJ whole genome shotgun (WGS) entry which is preliminary data.</text>
</comment>
<evidence type="ECO:0000313" key="1">
    <source>
        <dbReference type="EMBL" id="KAG8073568.1"/>
    </source>
</evidence>
<reference evidence="1" key="1">
    <citation type="journal article" date="2021" name="bioRxiv">
        <title>Whole Genome Assembly and Annotation of Northern Wild Rice, Zizania palustris L., Supports a Whole Genome Duplication in the Zizania Genus.</title>
        <authorList>
            <person name="Haas M."/>
            <person name="Kono T."/>
            <person name="Macchietto M."/>
            <person name="Millas R."/>
            <person name="McGilp L."/>
            <person name="Shao M."/>
            <person name="Duquette J."/>
            <person name="Hirsch C.N."/>
            <person name="Kimball J."/>
        </authorList>
    </citation>
    <scope>NUCLEOTIDE SEQUENCE</scope>
    <source>
        <tissue evidence="1">Fresh leaf tissue</tissue>
    </source>
</reference>
<dbReference type="Proteomes" id="UP000729402">
    <property type="component" value="Unassembled WGS sequence"/>
</dbReference>
<keyword evidence="2" id="KW-1185">Reference proteome</keyword>
<proteinExistence type="predicted"/>